<dbReference type="GO" id="GO:0009231">
    <property type="term" value="P:riboflavin biosynthetic process"/>
    <property type="evidence" value="ECO:0007669"/>
    <property type="project" value="UniProtKB-UniPathway"/>
</dbReference>
<dbReference type="EMBL" id="CZDF01000172">
    <property type="protein sequence ID" value="CUR35157.1"/>
    <property type="molecule type" value="Genomic_DNA"/>
</dbReference>
<evidence type="ECO:0000256" key="12">
    <source>
        <dbReference type="ARBA" id="ARBA00023268"/>
    </source>
</evidence>
<keyword evidence="11 15" id="KW-0560">Oxidoreductase</keyword>
<dbReference type="SUPFAM" id="SSF53597">
    <property type="entry name" value="Dihydrofolate reductase-like"/>
    <property type="match status" value="1"/>
</dbReference>
<evidence type="ECO:0000256" key="11">
    <source>
        <dbReference type="ARBA" id="ARBA00023002"/>
    </source>
</evidence>
<dbReference type="PANTHER" id="PTHR38011">
    <property type="entry name" value="DIHYDROFOLATE REDUCTASE FAMILY PROTEIN (AFU_ORTHOLOGUE AFUA_8G06820)"/>
    <property type="match status" value="1"/>
</dbReference>
<dbReference type="PROSITE" id="PS51747">
    <property type="entry name" value="CYT_DCMP_DEAMINASES_2"/>
    <property type="match status" value="1"/>
</dbReference>
<dbReference type="GO" id="GO:0008835">
    <property type="term" value="F:diaminohydroxyphosphoribosylaminopyrimidine deaminase activity"/>
    <property type="evidence" value="ECO:0007669"/>
    <property type="project" value="UniProtKB-EC"/>
</dbReference>
<comment type="function">
    <text evidence="1 15">Converts 2,5-diamino-6-(ribosylamino)-4(3h)-pyrimidinone 5'-phosphate into 5-amino-6-(ribosylamino)-2,4(1h,3h)-pyrimidinedione 5'-phosphate.</text>
</comment>
<dbReference type="NCBIfam" id="TIGR00326">
    <property type="entry name" value="eubact_ribD"/>
    <property type="match status" value="1"/>
</dbReference>
<dbReference type="FunFam" id="3.40.140.10:FF:000025">
    <property type="entry name" value="Riboflavin biosynthesis protein RibD"/>
    <property type="match status" value="1"/>
</dbReference>
<dbReference type="SUPFAM" id="SSF53927">
    <property type="entry name" value="Cytidine deaminase-like"/>
    <property type="match status" value="1"/>
</dbReference>
<gene>
    <name evidence="20" type="primary">ribD</name>
    <name evidence="20" type="ORF">PL9214650596</name>
</gene>
<evidence type="ECO:0000256" key="9">
    <source>
        <dbReference type="ARBA" id="ARBA00022833"/>
    </source>
</evidence>
<dbReference type="UniPathway" id="UPA00275">
    <property type="reaction ID" value="UER00401"/>
</dbReference>
<dbReference type="Gene3D" id="3.40.430.10">
    <property type="entry name" value="Dihydrofolate Reductase, subunit A"/>
    <property type="match status" value="1"/>
</dbReference>
<dbReference type="InterPro" id="IPR011549">
    <property type="entry name" value="RibD_C"/>
</dbReference>
<accession>A0A1J1LRG5</accession>
<dbReference type="STRING" id="671072.PL9214650596"/>
<dbReference type="CDD" id="cd01284">
    <property type="entry name" value="Riboflavin_deaminase-reductase"/>
    <property type="match status" value="1"/>
</dbReference>
<evidence type="ECO:0000256" key="5">
    <source>
        <dbReference type="ARBA" id="ARBA00007417"/>
    </source>
</evidence>
<feature type="binding site" evidence="17">
    <location>
        <position position="207"/>
    </location>
    <ligand>
        <name>substrate</name>
    </ligand>
</feature>
<keyword evidence="10 15" id="KW-0521">NADP</keyword>
<evidence type="ECO:0000256" key="3">
    <source>
        <dbReference type="ARBA" id="ARBA00004910"/>
    </source>
</evidence>
<dbReference type="InterPro" id="IPR002125">
    <property type="entry name" value="CMP_dCMP_dom"/>
</dbReference>
<comment type="catalytic activity">
    <reaction evidence="13 15">
        <text>5-amino-6-(5-phospho-D-ribitylamino)uracil + NADP(+) = 5-amino-6-(5-phospho-D-ribosylamino)uracil + NADPH + H(+)</text>
        <dbReference type="Rhea" id="RHEA:17845"/>
        <dbReference type="ChEBI" id="CHEBI:15378"/>
        <dbReference type="ChEBI" id="CHEBI:57783"/>
        <dbReference type="ChEBI" id="CHEBI:58349"/>
        <dbReference type="ChEBI" id="CHEBI:58421"/>
        <dbReference type="ChEBI" id="CHEBI:58453"/>
        <dbReference type="EC" id="1.1.1.193"/>
    </reaction>
</comment>
<evidence type="ECO:0000313" key="21">
    <source>
        <dbReference type="Proteomes" id="UP000184315"/>
    </source>
</evidence>
<dbReference type="InterPro" id="IPR002734">
    <property type="entry name" value="RibDG_C"/>
</dbReference>
<keyword evidence="12" id="KW-0511">Multifunctional enzyme</keyword>
<dbReference type="InterPro" id="IPR024072">
    <property type="entry name" value="DHFR-like_dom_sf"/>
</dbReference>
<comment type="similarity">
    <text evidence="4 15">In the N-terminal section; belongs to the cytidine and deoxycytidylate deaminase family.</text>
</comment>
<feature type="binding site" evidence="17">
    <location>
        <position position="157"/>
    </location>
    <ligand>
        <name>NADP(+)</name>
        <dbReference type="ChEBI" id="CHEBI:58349"/>
    </ligand>
</feature>
<feature type="binding site" evidence="17">
    <location>
        <position position="173"/>
    </location>
    <ligand>
        <name>NADP(+)</name>
        <dbReference type="ChEBI" id="CHEBI:58349"/>
    </ligand>
</feature>
<dbReference type="Proteomes" id="UP000184315">
    <property type="component" value="Unassembled WGS sequence"/>
</dbReference>
<dbReference type="Pfam" id="PF01872">
    <property type="entry name" value="RibD_C"/>
    <property type="match status" value="1"/>
</dbReference>
<dbReference type="EC" id="3.5.4.26" evidence="15"/>
<name>A0A1J1LRG5_9CYAN</name>
<dbReference type="Gene3D" id="3.40.140.10">
    <property type="entry name" value="Cytidine Deaminase, domain 2"/>
    <property type="match status" value="1"/>
</dbReference>
<evidence type="ECO:0000256" key="15">
    <source>
        <dbReference type="PIRNR" id="PIRNR006769"/>
    </source>
</evidence>
<comment type="cofactor">
    <cofactor evidence="15 18">
        <name>Zn(2+)</name>
        <dbReference type="ChEBI" id="CHEBI:29105"/>
    </cofactor>
    <text evidence="15 18">Binds 1 zinc ion.</text>
</comment>
<evidence type="ECO:0000256" key="16">
    <source>
        <dbReference type="PIRSR" id="PIRSR006769-1"/>
    </source>
</evidence>
<dbReference type="GO" id="GO:0050661">
    <property type="term" value="F:NADP binding"/>
    <property type="evidence" value="ECO:0007669"/>
    <property type="project" value="InterPro"/>
</dbReference>
<dbReference type="AlphaFoldDB" id="A0A1J1LRG5"/>
<feature type="domain" description="CMP/dCMP-type deaminase" evidence="19">
    <location>
        <begin position="4"/>
        <end position="125"/>
    </location>
</feature>
<feature type="binding site" evidence="17">
    <location>
        <position position="171"/>
    </location>
    <ligand>
        <name>substrate</name>
    </ligand>
</feature>
<evidence type="ECO:0000256" key="10">
    <source>
        <dbReference type="ARBA" id="ARBA00022857"/>
    </source>
</evidence>
<keyword evidence="9 15" id="KW-0862">Zinc</keyword>
<dbReference type="GO" id="GO:0008703">
    <property type="term" value="F:5-amino-6-(5-phosphoribosylamino)uracil reductase activity"/>
    <property type="evidence" value="ECO:0007669"/>
    <property type="project" value="UniProtKB-EC"/>
</dbReference>
<evidence type="ECO:0000256" key="17">
    <source>
        <dbReference type="PIRSR" id="PIRSR006769-2"/>
    </source>
</evidence>
<dbReference type="InterPro" id="IPR004794">
    <property type="entry name" value="Eubact_RibD"/>
</dbReference>
<evidence type="ECO:0000256" key="8">
    <source>
        <dbReference type="ARBA" id="ARBA00022801"/>
    </source>
</evidence>
<dbReference type="GO" id="GO:0008270">
    <property type="term" value="F:zinc ion binding"/>
    <property type="evidence" value="ECO:0007669"/>
    <property type="project" value="InterPro"/>
</dbReference>
<comment type="pathway">
    <text evidence="2 15">Cofactor biosynthesis; riboflavin biosynthesis; 5-amino-6-(D-ribitylamino)uracil from GTP: step 2/4.</text>
</comment>
<organism evidence="20 21">
    <name type="scientific">Planktothrix tepida PCC 9214</name>
    <dbReference type="NCBI Taxonomy" id="671072"/>
    <lineage>
        <taxon>Bacteria</taxon>
        <taxon>Bacillati</taxon>
        <taxon>Cyanobacteriota</taxon>
        <taxon>Cyanophyceae</taxon>
        <taxon>Oscillatoriophycideae</taxon>
        <taxon>Oscillatoriales</taxon>
        <taxon>Microcoleaceae</taxon>
        <taxon>Planktothrix</taxon>
    </lineage>
</organism>
<evidence type="ECO:0000259" key="19">
    <source>
        <dbReference type="PROSITE" id="PS51747"/>
    </source>
</evidence>
<dbReference type="PIRSF" id="PIRSF006769">
    <property type="entry name" value="RibD"/>
    <property type="match status" value="1"/>
</dbReference>
<dbReference type="OrthoDB" id="9800865at2"/>
<evidence type="ECO:0000313" key="20">
    <source>
        <dbReference type="EMBL" id="CUR35157.1"/>
    </source>
</evidence>
<evidence type="ECO:0000256" key="4">
    <source>
        <dbReference type="ARBA" id="ARBA00005259"/>
    </source>
</evidence>
<evidence type="ECO:0000256" key="14">
    <source>
        <dbReference type="ARBA" id="ARBA00049886"/>
    </source>
</evidence>
<comment type="pathway">
    <text evidence="3 15">Cofactor biosynthesis; riboflavin biosynthesis; 5-amino-6-(D-ribitylamino)uracil from GTP: step 3/4.</text>
</comment>
<evidence type="ECO:0000256" key="6">
    <source>
        <dbReference type="ARBA" id="ARBA00022619"/>
    </source>
</evidence>
<sequence length="362" mass="39535">MTLNFDQEMMQYCLKLACQALGKTAPNPLVGCVIVQDKKIVGEGFHPGAGQPHAEVFALRNAGEKAKGATVYVNLEPCNHFGRTPPCTEALIQAEVAKVVVGMVDPNPLVSGTGIQRLKDAGIEVIVGLEEPDCQQLNEAFVYRILHQKPWGILKYAMTLDGKIATTTGHSSWVTGTEARQKVHQLRVACDAVIVGGNTVRRDNPWLTTHEAGEPNPLRVVMSRTLDLPKQAHLWDTQEAKTLVITEEGVNPDFQQFLQNKGVEVAELSPLTPAQVMAYLYKRQFLSVLWECGGTLAAQALVDGSIHKILAFIAPKIIGGKTAPSPVADLGLTQMTEALLLERMTWGSVGKDFWIEGYLFQT</sequence>
<dbReference type="PANTHER" id="PTHR38011:SF7">
    <property type="entry name" value="2,5-DIAMINO-6-RIBOSYLAMINO-4(3H)-PYRIMIDINONE 5'-PHOSPHATE REDUCTASE"/>
    <property type="match status" value="1"/>
</dbReference>
<feature type="binding site" evidence="17">
    <location>
        <position position="291"/>
    </location>
    <ligand>
        <name>substrate</name>
    </ligand>
</feature>
<feature type="binding site" evidence="17">
    <location>
        <position position="203"/>
    </location>
    <ligand>
        <name>substrate</name>
    </ligand>
</feature>
<comment type="similarity">
    <text evidence="5 15">In the C-terminal section; belongs to the HTP reductase family.</text>
</comment>
<feature type="binding site" evidence="17">
    <location>
        <position position="199"/>
    </location>
    <ligand>
        <name>NADP(+)</name>
        <dbReference type="ChEBI" id="CHEBI:58349"/>
    </ligand>
</feature>
<dbReference type="InterPro" id="IPR050765">
    <property type="entry name" value="Riboflavin_Biosynth_HTPR"/>
</dbReference>
<keyword evidence="6 15" id="KW-0686">Riboflavin biosynthesis</keyword>
<feature type="binding site" evidence="18">
    <location>
        <position position="87"/>
    </location>
    <ligand>
        <name>Zn(2+)</name>
        <dbReference type="ChEBI" id="CHEBI:29105"/>
        <note>catalytic</note>
    </ligand>
</feature>
<evidence type="ECO:0000256" key="18">
    <source>
        <dbReference type="PIRSR" id="PIRSR006769-3"/>
    </source>
</evidence>
<feature type="binding site" evidence="18">
    <location>
        <position position="53"/>
    </location>
    <ligand>
        <name>Zn(2+)</name>
        <dbReference type="ChEBI" id="CHEBI:29105"/>
        <note>catalytic</note>
    </ligand>
</feature>
<reference evidence="21" key="1">
    <citation type="submission" date="2015-10" db="EMBL/GenBank/DDBJ databases">
        <authorList>
            <person name="Regsiter A."/>
            <person name="william w."/>
        </authorList>
    </citation>
    <scope>NUCLEOTIDE SEQUENCE [LARGE SCALE GENOMIC DNA]</scope>
</reference>
<proteinExistence type="inferred from homology"/>
<dbReference type="EC" id="1.1.1.193" evidence="15"/>
<comment type="catalytic activity">
    <reaction evidence="14 15">
        <text>2,5-diamino-6-hydroxy-4-(5-phosphoribosylamino)-pyrimidine + H2O + H(+) = 5-amino-6-(5-phospho-D-ribosylamino)uracil + NH4(+)</text>
        <dbReference type="Rhea" id="RHEA:21868"/>
        <dbReference type="ChEBI" id="CHEBI:15377"/>
        <dbReference type="ChEBI" id="CHEBI:15378"/>
        <dbReference type="ChEBI" id="CHEBI:28938"/>
        <dbReference type="ChEBI" id="CHEBI:58453"/>
        <dbReference type="ChEBI" id="CHEBI:58614"/>
        <dbReference type="EC" id="3.5.4.26"/>
    </reaction>
</comment>
<dbReference type="InterPro" id="IPR016193">
    <property type="entry name" value="Cytidine_deaminase-like"/>
</dbReference>
<dbReference type="InterPro" id="IPR016192">
    <property type="entry name" value="APOBEC/CMP_deaminase_Zn-bd"/>
</dbReference>
<evidence type="ECO:0000256" key="7">
    <source>
        <dbReference type="ARBA" id="ARBA00022723"/>
    </source>
</evidence>
<evidence type="ECO:0000256" key="1">
    <source>
        <dbReference type="ARBA" id="ARBA00002151"/>
    </source>
</evidence>
<dbReference type="Pfam" id="PF00383">
    <property type="entry name" value="dCMP_cyt_deam_1"/>
    <property type="match status" value="1"/>
</dbReference>
<feature type="binding site" evidence="18">
    <location>
        <position position="78"/>
    </location>
    <ligand>
        <name>Zn(2+)</name>
        <dbReference type="ChEBI" id="CHEBI:29105"/>
        <note>catalytic</note>
    </ligand>
</feature>
<evidence type="ECO:0000256" key="2">
    <source>
        <dbReference type="ARBA" id="ARBA00004882"/>
    </source>
</evidence>
<feature type="active site" description="Proton donor" evidence="16">
    <location>
        <position position="55"/>
    </location>
</feature>
<evidence type="ECO:0000256" key="13">
    <source>
        <dbReference type="ARBA" id="ARBA00049861"/>
    </source>
</evidence>
<protein>
    <recommendedName>
        <fullName evidence="15">Riboflavin biosynthesis protein RibD</fullName>
    </recommendedName>
    <domain>
        <recommendedName>
            <fullName evidence="15">Diaminohydroxyphosphoribosylaminopyrimidine deaminase</fullName>
            <shortName evidence="15">DRAP deaminase</shortName>
            <ecNumber evidence="15">3.5.4.26</ecNumber>
        </recommendedName>
        <alternativeName>
            <fullName evidence="15">Riboflavin-specific deaminase</fullName>
        </alternativeName>
    </domain>
    <domain>
        <recommendedName>
            <fullName evidence="15">5-amino-6-(5-phosphoribosylamino)uracil reductase</fullName>
            <ecNumber evidence="15">1.1.1.193</ecNumber>
        </recommendedName>
        <alternativeName>
            <fullName evidence="15">HTP reductase</fullName>
        </alternativeName>
    </domain>
</protein>
<keyword evidence="7 15" id="KW-0479">Metal-binding</keyword>
<keyword evidence="21" id="KW-1185">Reference proteome</keyword>
<dbReference type="NCBIfam" id="TIGR00227">
    <property type="entry name" value="ribD_Cterm"/>
    <property type="match status" value="1"/>
</dbReference>
<dbReference type="RefSeq" id="WP_072722123.1">
    <property type="nucleotide sequence ID" value="NZ_LN889813.1"/>
</dbReference>
<keyword evidence="8 15" id="KW-0378">Hydrolase</keyword>
<feature type="binding site" evidence="17">
    <location>
        <position position="187"/>
    </location>
    <ligand>
        <name>substrate</name>
    </ligand>
</feature>
<dbReference type="PROSITE" id="PS00903">
    <property type="entry name" value="CYT_DCMP_DEAMINASES_1"/>
    <property type="match status" value="1"/>
</dbReference>